<feature type="region of interest" description="Disordered" evidence="1">
    <location>
        <begin position="217"/>
        <end position="294"/>
    </location>
</feature>
<keyword evidence="3" id="KW-1185">Reference proteome</keyword>
<dbReference type="Proteomes" id="UP000299102">
    <property type="component" value="Unassembled WGS sequence"/>
</dbReference>
<dbReference type="OrthoDB" id="7474798at2759"/>
<sequence>MTRVLGFARPRGNSVKWVTPLSRDREVARAHPLTVARWAPTDCRVPAGPERLDRGSILYNITIAIRFRWPTRLRYYRYMKRRKRAWQALPQSLLFQMDLILILFTLAQYSNVQGRFKFDISSGSVSRAGPRSGPGAYGTAALHAGLTDDGRGRTVIYSDGLGGGLGPMLGNCVGHRVLNICMPGASLSDIKKYILLFAAFPSEIIYSKSLSTKQTIGIGTGQTRQSDAKHDVSPDATGRPRRINISSRLATICEPQPKRPDSKLKGKSRSEPEAKLRSDSGSRSRSAETTIGTA</sequence>
<dbReference type="EMBL" id="BGZK01000773">
    <property type="protein sequence ID" value="GBP59891.1"/>
    <property type="molecule type" value="Genomic_DNA"/>
</dbReference>
<gene>
    <name evidence="2" type="ORF">EVAR_44567_1</name>
</gene>
<organism evidence="2 3">
    <name type="scientific">Eumeta variegata</name>
    <name type="common">Bagworm moth</name>
    <name type="synonym">Eumeta japonica</name>
    <dbReference type="NCBI Taxonomy" id="151549"/>
    <lineage>
        <taxon>Eukaryota</taxon>
        <taxon>Metazoa</taxon>
        <taxon>Ecdysozoa</taxon>
        <taxon>Arthropoda</taxon>
        <taxon>Hexapoda</taxon>
        <taxon>Insecta</taxon>
        <taxon>Pterygota</taxon>
        <taxon>Neoptera</taxon>
        <taxon>Endopterygota</taxon>
        <taxon>Lepidoptera</taxon>
        <taxon>Glossata</taxon>
        <taxon>Ditrysia</taxon>
        <taxon>Tineoidea</taxon>
        <taxon>Psychidae</taxon>
        <taxon>Oiketicinae</taxon>
        <taxon>Eumeta</taxon>
    </lineage>
</organism>
<dbReference type="AlphaFoldDB" id="A0A4C1X7X8"/>
<accession>A0A4C1X7X8</accession>
<protein>
    <submittedName>
        <fullName evidence="2">Uncharacterized protein</fullName>
    </submittedName>
</protein>
<evidence type="ECO:0000256" key="1">
    <source>
        <dbReference type="SAM" id="MobiDB-lite"/>
    </source>
</evidence>
<feature type="compositionally biased region" description="Basic and acidic residues" evidence="1">
    <location>
        <begin position="256"/>
        <end position="286"/>
    </location>
</feature>
<reference evidence="2 3" key="1">
    <citation type="journal article" date="2019" name="Commun. Biol.">
        <title>The bagworm genome reveals a unique fibroin gene that provides high tensile strength.</title>
        <authorList>
            <person name="Kono N."/>
            <person name="Nakamura H."/>
            <person name="Ohtoshi R."/>
            <person name="Tomita M."/>
            <person name="Numata K."/>
            <person name="Arakawa K."/>
        </authorList>
    </citation>
    <scope>NUCLEOTIDE SEQUENCE [LARGE SCALE GENOMIC DNA]</scope>
</reference>
<evidence type="ECO:0000313" key="3">
    <source>
        <dbReference type="Proteomes" id="UP000299102"/>
    </source>
</evidence>
<name>A0A4C1X7X8_EUMVA</name>
<comment type="caution">
    <text evidence="2">The sequence shown here is derived from an EMBL/GenBank/DDBJ whole genome shotgun (WGS) entry which is preliminary data.</text>
</comment>
<proteinExistence type="predicted"/>
<evidence type="ECO:0000313" key="2">
    <source>
        <dbReference type="EMBL" id="GBP59891.1"/>
    </source>
</evidence>